<gene>
    <name evidence="1" type="ORF">Hypma_000067</name>
</gene>
<dbReference type="AlphaFoldDB" id="A0A369KJI4"/>
<sequence>MTRSTPAEDQHVYHRTSSMIPTTHPLPANPFIPSSSNHDAYRICLNLEERAGRTNLHPPSLSFRQLAARFLGYLILEAPTSEGREYLVESIRESGDDEPSLVKLALEYMRHIARCFHFEDQTLFSAPSTPEGSEPHAFGTTEDCLRCSLDSAHADETTLRHLALIRDEYRCVLTGIYDMDSFLKREDVREMVQDHPRPDPGVARTTATKIISYQPNPTVAEENILSFLACFGGIDLAPRNQNPKAQGLENLVTMSLDKHYMFQALSIWLESTETPHRYKLGAIHPLFLRNLPEYVTLSSSHPAELPLPSPAYLNFHAACARATHLSGARKFLTDTVGRIERALDAPNELLPAQLLDVVLATLGSVAS</sequence>
<reference evidence="1" key="1">
    <citation type="submission" date="2018-04" db="EMBL/GenBank/DDBJ databases">
        <title>Whole genome sequencing of Hypsizygus marmoreus.</title>
        <authorList>
            <person name="Choi I.-G."/>
            <person name="Min B."/>
            <person name="Kim J.-G."/>
            <person name="Kim S."/>
            <person name="Oh Y.-L."/>
            <person name="Kong W.-S."/>
            <person name="Park H."/>
            <person name="Jeong J."/>
            <person name="Song E.-S."/>
        </authorList>
    </citation>
    <scope>NUCLEOTIDE SEQUENCE [LARGE SCALE GENOMIC DNA]</scope>
    <source>
        <strain evidence="1">51987-8</strain>
    </source>
</reference>
<dbReference type="Proteomes" id="UP000076154">
    <property type="component" value="Unassembled WGS sequence"/>
</dbReference>
<name>A0A369KJI4_HYPMA</name>
<organism evidence="1 2">
    <name type="scientific">Hypsizygus marmoreus</name>
    <name type="common">White beech mushroom</name>
    <name type="synonym">Agaricus marmoreus</name>
    <dbReference type="NCBI Taxonomy" id="39966"/>
    <lineage>
        <taxon>Eukaryota</taxon>
        <taxon>Fungi</taxon>
        <taxon>Dikarya</taxon>
        <taxon>Basidiomycota</taxon>
        <taxon>Agaricomycotina</taxon>
        <taxon>Agaricomycetes</taxon>
        <taxon>Agaricomycetidae</taxon>
        <taxon>Agaricales</taxon>
        <taxon>Tricholomatineae</taxon>
        <taxon>Lyophyllaceae</taxon>
        <taxon>Hypsizygus</taxon>
    </lineage>
</organism>
<evidence type="ECO:0000313" key="2">
    <source>
        <dbReference type="Proteomes" id="UP000076154"/>
    </source>
</evidence>
<evidence type="ECO:0008006" key="3">
    <source>
        <dbReference type="Google" id="ProtNLM"/>
    </source>
</evidence>
<protein>
    <recommendedName>
        <fullName evidence="3">HNH nuclease domain-containing protein</fullName>
    </recommendedName>
</protein>
<dbReference type="InParanoid" id="A0A369KJI4"/>
<comment type="caution">
    <text evidence="1">The sequence shown here is derived from an EMBL/GenBank/DDBJ whole genome shotgun (WGS) entry which is preliminary data.</text>
</comment>
<keyword evidence="2" id="KW-1185">Reference proteome</keyword>
<dbReference type="STRING" id="39966.A0A369KJI4"/>
<evidence type="ECO:0000313" key="1">
    <source>
        <dbReference type="EMBL" id="RDB31126.1"/>
    </source>
</evidence>
<accession>A0A369KJI4</accession>
<proteinExistence type="predicted"/>
<dbReference type="OrthoDB" id="2104739at2759"/>
<dbReference type="EMBL" id="LUEZ02000001">
    <property type="protein sequence ID" value="RDB31126.1"/>
    <property type="molecule type" value="Genomic_DNA"/>
</dbReference>